<dbReference type="EC" id="3.4.13.-" evidence="9"/>
<dbReference type="InterPro" id="IPR010964">
    <property type="entry name" value="M20A_pepV-rel"/>
</dbReference>
<evidence type="ECO:0000256" key="8">
    <source>
        <dbReference type="ARBA" id="ARBA00023049"/>
    </source>
</evidence>
<evidence type="ECO:0000256" key="3">
    <source>
        <dbReference type="ARBA" id="ARBA00022670"/>
    </source>
</evidence>
<dbReference type="GeneID" id="95755622"/>
<dbReference type="Gene3D" id="3.40.630.10">
    <property type="entry name" value="Zn peptidases"/>
    <property type="match status" value="1"/>
</dbReference>
<keyword evidence="3" id="KW-0645">Protease</keyword>
<keyword evidence="4" id="KW-0479">Metal-binding</keyword>
<sequence>MNEKLDRIVKSYLPRLVQSVCESVRIPSLYTEDASGFPYGLEIARAADHAMACARQLDFKVVDLDGKVCWAEYGSGDETVAVMGHLDVVSPGEGWDFEPFCGSVKNGAILGRGTQDDKGPLFSSLYALRAVADLGLPLSKRVRIIFGMDEESGKMRDVEAYLKSERPPLYAFTPDGAYPVVNTEKGTIKFTSTAILEKRSAEELSLAKISGGESVGSVPAKAEAVLKGKRADLERASNAIVETASRNGWKIKINLGSDQLTLTAYGKAAHATLPELGENAVGRLLILIRAAGISGRAGKFAGFLADKIGVEADGASLGIKASHGHCGALTVNMAMIEGDEHSITVTCGIYIPAETISFDEVCGTLERGFREAGGSFEPFAKTAPLFYAPDHPLIKTLQRGYRGATGKEPYLVSMCGGTYSKRMPNMVPYGATFENEDDRAHGANERLLITNLMESTRLMAYAILEMAK</sequence>
<dbReference type="InterPro" id="IPR050072">
    <property type="entry name" value="Peptidase_M20A"/>
</dbReference>
<keyword evidence="6" id="KW-0862">Zinc</keyword>
<keyword evidence="7 9" id="KW-0224">Dipeptidase</keyword>
<evidence type="ECO:0000313" key="10">
    <source>
        <dbReference type="Proteomes" id="UP001205919"/>
    </source>
</evidence>
<comment type="similarity">
    <text evidence="2">Belongs to the peptidase M20A family.</text>
</comment>
<dbReference type="GO" id="GO:0006508">
    <property type="term" value="P:proteolysis"/>
    <property type="evidence" value="ECO:0007669"/>
    <property type="project" value="UniProtKB-KW"/>
</dbReference>
<dbReference type="GO" id="GO:0016805">
    <property type="term" value="F:dipeptidase activity"/>
    <property type="evidence" value="ECO:0007669"/>
    <property type="project" value="UniProtKB-KW"/>
</dbReference>
<evidence type="ECO:0000313" key="9">
    <source>
        <dbReference type="EMBL" id="MCQ4815141.1"/>
    </source>
</evidence>
<dbReference type="GO" id="GO:0008777">
    <property type="term" value="F:acetylornithine deacetylase activity"/>
    <property type="evidence" value="ECO:0007669"/>
    <property type="project" value="TreeGrafter"/>
</dbReference>
<protein>
    <submittedName>
        <fullName evidence="9">Sapep family Mn(2+)-dependent dipeptidase</fullName>
        <ecNumber evidence="9">3.4.13.-</ecNumber>
    </submittedName>
</protein>
<evidence type="ECO:0000256" key="7">
    <source>
        <dbReference type="ARBA" id="ARBA00022997"/>
    </source>
</evidence>
<keyword evidence="10" id="KW-1185">Reference proteome</keyword>
<dbReference type="InterPro" id="IPR002933">
    <property type="entry name" value="Peptidase_M20"/>
</dbReference>
<dbReference type="GO" id="GO:0006526">
    <property type="term" value="P:L-arginine biosynthetic process"/>
    <property type="evidence" value="ECO:0007669"/>
    <property type="project" value="TreeGrafter"/>
</dbReference>
<dbReference type="Proteomes" id="UP001205919">
    <property type="component" value="Unassembled WGS sequence"/>
</dbReference>
<keyword evidence="5 9" id="KW-0378">Hydrolase</keyword>
<proteinExistence type="inferred from homology"/>
<organism evidence="9 10">
    <name type="scientific">Cloacibacillus evryensis</name>
    <dbReference type="NCBI Taxonomy" id="508460"/>
    <lineage>
        <taxon>Bacteria</taxon>
        <taxon>Thermotogati</taxon>
        <taxon>Synergistota</taxon>
        <taxon>Synergistia</taxon>
        <taxon>Synergistales</taxon>
        <taxon>Synergistaceae</taxon>
        <taxon>Cloacibacillus</taxon>
    </lineage>
</organism>
<evidence type="ECO:0000256" key="5">
    <source>
        <dbReference type="ARBA" id="ARBA00022801"/>
    </source>
</evidence>
<dbReference type="InterPro" id="IPR001261">
    <property type="entry name" value="ArgE/DapE_CS"/>
</dbReference>
<dbReference type="PANTHER" id="PTHR43808:SF31">
    <property type="entry name" value="N-ACETYL-L-CITRULLINE DEACETYLASE"/>
    <property type="match status" value="1"/>
</dbReference>
<dbReference type="SUPFAM" id="SSF55031">
    <property type="entry name" value="Bacterial exopeptidase dimerisation domain"/>
    <property type="match status" value="1"/>
</dbReference>
<comment type="caution">
    <text evidence="9">The sequence shown here is derived from an EMBL/GenBank/DDBJ whole genome shotgun (WGS) entry which is preliminary data.</text>
</comment>
<evidence type="ECO:0000256" key="4">
    <source>
        <dbReference type="ARBA" id="ARBA00022723"/>
    </source>
</evidence>
<keyword evidence="8" id="KW-0482">Metalloprotease</keyword>
<dbReference type="AlphaFoldDB" id="A0AAW5K3F7"/>
<name>A0AAW5K3F7_9BACT</name>
<dbReference type="GO" id="GO:0008237">
    <property type="term" value="F:metallopeptidase activity"/>
    <property type="evidence" value="ECO:0007669"/>
    <property type="project" value="UniProtKB-KW"/>
</dbReference>
<accession>A0AAW5K3F7</accession>
<dbReference type="PROSITE" id="PS00758">
    <property type="entry name" value="ARGE_DAPE_CPG2_1"/>
    <property type="match status" value="1"/>
</dbReference>
<dbReference type="NCBIfam" id="TIGR01887">
    <property type="entry name" value="dipeptidaselike"/>
    <property type="match status" value="1"/>
</dbReference>
<dbReference type="Pfam" id="PF01546">
    <property type="entry name" value="Peptidase_M20"/>
    <property type="match status" value="1"/>
</dbReference>
<dbReference type="RefSeq" id="WP_008710741.1">
    <property type="nucleotide sequence ID" value="NZ_CABKQM010000006.1"/>
</dbReference>
<reference evidence="9 10" key="1">
    <citation type="submission" date="2022-06" db="EMBL/GenBank/DDBJ databases">
        <title>Isolation of gut microbiota from human fecal samples.</title>
        <authorList>
            <person name="Pamer E.G."/>
            <person name="Barat B."/>
            <person name="Waligurski E."/>
            <person name="Medina S."/>
            <person name="Paddock L."/>
            <person name="Mostad J."/>
        </authorList>
    </citation>
    <scope>NUCLEOTIDE SEQUENCE [LARGE SCALE GENOMIC DNA]</scope>
    <source>
        <strain evidence="9 10">DFI.9.90</strain>
    </source>
</reference>
<evidence type="ECO:0000256" key="1">
    <source>
        <dbReference type="ARBA" id="ARBA00001947"/>
    </source>
</evidence>
<evidence type="ECO:0000256" key="6">
    <source>
        <dbReference type="ARBA" id="ARBA00022833"/>
    </source>
</evidence>
<gene>
    <name evidence="9" type="ORF">NE630_11935</name>
</gene>
<dbReference type="Gene3D" id="3.30.70.360">
    <property type="match status" value="2"/>
</dbReference>
<dbReference type="PANTHER" id="PTHR43808">
    <property type="entry name" value="ACETYLORNITHINE DEACETYLASE"/>
    <property type="match status" value="1"/>
</dbReference>
<evidence type="ECO:0000256" key="2">
    <source>
        <dbReference type="ARBA" id="ARBA00006247"/>
    </source>
</evidence>
<dbReference type="EMBL" id="JANFYT010000028">
    <property type="protein sequence ID" value="MCQ4815141.1"/>
    <property type="molecule type" value="Genomic_DNA"/>
</dbReference>
<dbReference type="GO" id="GO:0008270">
    <property type="term" value="F:zinc ion binding"/>
    <property type="evidence" value="ECO:0007669"/>
    <property type="project" value="InterPro"/>
</dbReference>
<dbReference type="SUPFAM" id="SSF53187">
    <property type="entry name" value="Zn-dependent exopeptidases"/>
    <property type="match status" value="1"/>
</dbReference>
<comment type="cofactor">
    <cofactor evidence="1">
        <name>Zn(2+)</name>
        <dbReference type="ChEBI" id="CHEBI:29105"/>
    </cofactor>
</comment>
<dbReference type="InterPro" id="IPR036264">
    <property type="entry name" value="Bact_exopeptidase_dim_dom"/>
</dbReference>